<geneLocation type="mitochondrion" evidence="2"/>
<proteinExistence type="predicted"/>
<evidence type="ECO:0000256" key="1">
    <source>
        <dbReference type="SAM" id="Phobius"/>
    </source>
</evidence>
<keyword evidence="1" id="KW-0472">Membrane</keyword>
<gene>
    <name evidence="2" type="primary">ND4L</name>
</gene>
<accession>K0JAJ2</accession>
<protein>
    <submittedName>
        <fullName evidence="2">NADH Dehydrogenase subunit 4L</fullName>
    </submittedName>
</protein>
<feature type="transmembrane region" description="Helical" evidence="1">
    <location>
        <begin position="50"/>
        <end position="71"/>
    </location>
</feature>
<keyword evidence="1" id="KW-1133">Transmembrane helix</keyword>
<dbReference type="Gene3D" id="1.10.287.3510">
    <property type="match status" value="1"/>
</dbReference>
<dbReference type="EMBL" id="FR856886">
    <property type="protein sequence ID" value="CCA94496.2"/>
    <property type="molecule type" value="Genomic_DNA"/>
</dbReference>
<organism evidence="2">
    <name type="scientific">Macracanthorhynchus hirudinaceus</name>
    <name type="common">Giant thorny-headed worm</name>
    <dbReference type="NCBI Taxonomy" id="1032456"/>
    <lineage>
        <taxon>Eukaryota</taxon>
        <taxon>Metazoa</taxon>
        <taxon>Spiralia</taxon>
        <taxon>Lophotrochozoa</taxon>
        <taxon>Acanthocephala</taxon>
        <taxon>Archiacanthocephala</taxon>
        <taxon>Oligacanthorhynchida</taxon>
        <taxon>Oligacanthorhynchidae</taxon>
        <taxon>Macracanthorhynchus</taxon>
    </lineage>
</organism>
<dbReference type="RefSeq" id="YP_007183164.1">
    <property type="nucleotide sequence ID" value="NC_019808.1"/>
</dbReference>
<keyword evidence="2" id="KW-0496">Mitochondrion</keyword>
<evidence type="ECO:0000313" key="2">
    <source>
        <dbReference type="EMBL" id="CCA94496.2"/>
    </source>
</evidence>
<keyword evidence="1" id="KW-0812">Transmembrane</keyword>
<sequence>MMWWVVVVVWWLWVLNSISLLSWVIFMEIMFVVILGSLGVSGLVGVVSGFIYLVILFVGVVSLVVGLSLYVNMVRSYTKDSVGVVNVL</sequence>
<dbReference type="AlphaFoldDB" id="K0JAJ2"/>
<name>K0JAJ2_MACHR</name>
<dbReference type="GeneID" id="14216993"/>
<dbReference type="CTD" id="4539"/>
<feature type="transmembrane region" description="Helical" evidence="1">
    <location>
        <begin position="12"/>
        <end position="38"/>
    </location>
</feature>
<reference evidence="2" key="1">
    <citation type="journal article" date="2013" name="Mol. Phylogenet. Evol.">
        <title>Phylogenetic analyses of endoparasitic Acanthocephala based on mitochondrial genomes suggest secondary loss of sensory organs.</title>
        <authorList>
            <person name="Weber M."/>
            <person name="Wey-Fabrizius A.R."/>
            <person name="Podsiadlowski L."/>
            <person name="Witek A."/>
            <person name="Schill R.O."/>
            <person name="Sugar L."/>
            <person name="Herlyn H."/>
            <person name="Hankeln T."/>
        </authorList>
    </citation>
    <scope>NUCLEOTIDE SEQUENCE</scope>
</reference>